<name>A0A848J0G1_9BACT</name>
<organism evidence="2 3">
    <name type="scientific">Marinigracilibium pacificum</name>
    <dbReference type="NCBI Taxonomy" id="2729599"/>
    <lineage>
        <taxon>Bacteria</taxon>
        <taxon>Pseudomonadati</taxon>
        <taxon>Bacteroidota</taxon>
        <taxon>Cytophagia</taxon>
        <taxon>Cytophagales</taxon>
        <taxon>Flammeovirgaceae</taxon>
        <taxon>Marinigracilibium</taxon>
    </lineage>
</organism>
<feature type="transmembrane region" description="Helical" evidence="1">
    <location>
        <begin position="74"/>
        <end position="93"/>
    </location>
</feature>
<feature type="transmembrane region" description="Helical" evidence="1">
    <location>
        <begin position="5"/>
        <end position="25"/>
    </location>
</feature>
<reference evidence="2 3" key="1">
    <citation type="submission" date="2020-04" db="EMBL/GenBank/DDBJ databases">
        <title>Flammeovirgaceae bacterium KN852 isolated from deep sea.</title>
        <authorList>
            <person name="Zhang D.-C."/>
        </authorList>
    </citation>
    <scope>NUCLEOTIDE SEQUENCE [LARGE SCALE GENOMIC DNA]</scope>
    <source>
        <strain evidence="2 3">KN852</strain>
    </source>
</reference>
<keyword evidence="1" id="KW-0472">Membrane</keyword>
<dbReference type="RefSeq" id="WP_169678606.1">
    <property type="nucleotide sequence ID" value="NZ_JABBNU010000003.1"/>
</dbReference>
<protein>
    <submittedName>
        <fullName evidence="2">Uncharacterized protein</fullName>
    </submittedName>
</protein>
<feature type="transmembrane region" description="Helical" evidence="1">
    <location>
        <begin position="144"/>
        <end position="164"/>
    </location>
</feature>
<evidence type="ECO:0000256" key="1">
    <source>
        <dbReference type="SAM" id="Phobius"/>
    </source>
</evidence>
<proteinExistence type="predicted"/>
<evidence type="ECO:0000313" key="2">
    <source>
        <dbReference type="EMBL" id="NMM47759.1"/>
    </source>
</evidence>
<comment type="caution">
    <text evidence="2">The sequence shown here is derived from an EMBL/GenBank/DDBJ whole genome shotgun (WGS) entry which is preliminary data.</text>
</comment>
<dbReference type="AlphaFoldDB" id="A0A848J0G1"/>
<gene>
    <name evidence="2" type="ORF">HH304_05055</name>
</gene>
<keyword evidence="3" id="KW-1185">Reference proteome</keyword>
<dbReference type="EMBL" id="JABBNU010000003">
    <property type="protein sequence ID" value="NMM47759.1"/>
    <property type="molecule type" value="Genomic_DNA"/>
</dbReference>
<keyword evidence="1" id="KW-1133">Transmembrane helix</keyword>
<feature type="transmembrane region" description="Helical" evidence="1">
    <location>
        <begin position="113"/>
        <end position="138"/>
    </location>
</feature>
<accession>A0A848J0G1</accession>
<evidence type="ECO:0000313" key="3">
    <source>
        <dbReference type="Proteomes" id="UP000559010"/>
    </source>
</evidence>
<sequence>MLRVFISSIIFIIALYTGTGGYLILQNEQLYEHAQTLEKKVVRYGKVCFDNKEVMKAALEQDKIAMVYPYALKIPSFLSFLLTAISFGIIGAYGNIINDTIKHKRQFKDTQNLLLVPVQGGIIGIIILGISYTIPVILTNENVSLKPITVVFLCLFGGIFYLKFYDWIISKINKVLFPD</sequence>
<dbReference type="Proteomes" id="UP000559010">
    <property type="component" value="Unassembled WGS sequence"/>
</dbReference>
<keyword evidence="1" id="KW-0812">Transmembrane</keyword>